<evidence type="ECO:0000313" key="6">
    <source>
        <dbReference type="Proteomes" id="UP000001542"/>
    </source>
</evidence>
<dbReference type="EMBL" id="DS113468">
    <property type="protein sequence ID" value="EAY04699.1"/>
    <property type="molecule type" value="Genomic_DNA"/>
</dbReference>
<organism evidence="5 6">
    <name type="scientific">Trichomonas vaginalis (strain ATCC PRA-98 / G3)</name>
    <dbReference type="NCBI Taxonomy" id="412133"/>
    <lineage>
        <taxon>Eukaryota</taxon>
        <taxon>Metamonada</taxon>
        <taxon>Parabasalia</taxon>
        <taxon>Trichomonadida</taxon>
        <taxon>Trichomonadidae</taxon>
        <taxon>Trichomonas</taxon>
    </lineage>
</organism>
<dbReference type="STRING" id="5722.A2ERP7"/>
<reference evidence="5" key="2">
    <citation type="journal article" date="2007" name="Science">
        <title>Draft genome sequence of the sexually transmitted pathogen Trichomonas vaginalis.</title>
        <authorList>
            <person name="Carlton J.M."/>
            <person name="Hirt R.P."/>
            <person name="Silva J.C."/>
            <person name="Delcher A.L."/>
            <person name="Schatz M."/>
            <person name="Zhao Q."/>
            <person name="Wortman J.R."/>
            <person name="Bidwell S.L."/>
            <person name="Alsmark U.C.M."/>
            <person name="Besteiro S."/>
            <person name="Sicheritz-Ponten T."/>
            <person name="Noel C.J."/>
            <person name="Dacks J.B."/>
            <person name="Foster P.G."/>
            <person name="Simillion C."/>
            <person name="Van de Peer Y."/>
            <person name="Miranda-Saavedra D."/>
            <person name="Barton G.J."/>
            <person name="Westrop G.D."/>
            <person name="Mueller S."/>
            <person name="Dessi D."/>
            <person name="Fiori P.L."/>
            <person name="Ren Q."/>
            <person name="Paulsen I."/>
            <person name="Zhang H."/>
            <person name="Bastida-Corcuera F.D."/>
            <person name="Simoes-Barbosa A."/>
            <person name="Brown M.T."/>
            <person name="Hayes R.D."/>
            <person name="Mukherjee M."/>
            <person name="Okumura C.Y."/>
            <person name="Schneider R."/>
            <person name="Smith A.J."/>
            <person name="Vanacova S."/>
            <person name="Villalvazo M."/>
            <person name="Haas B.J."/>
            <person name="Pertea M."/>
            <person name="Feldblyum T.V."/>
            <person name="Utterback T.R."/>
            <person name="Shu C.L."/>
            <person name="Osoegawa K."/>
            <person name="de Jong P.J."/>
            <person name="Hrdy I."/>
            <person name="Horvathova L."/>
            <person name="Zubacova Z."/>
            <person name="Dolezal P."/>
            <person name="Malik S.B."/>
            <person name="Logsdon J.M. Jr."/>
            <person name="Henze K."/>
            <person name="Gupta A."/>
            <person name="Wang C.C."/>
            <person name="Dunne R.L."/>
            <person name="Upcroft J.A."/>
            <person name="Upcroft P."/>
            <person name="White O."/>
            <person name="Salzberg S.L."/>
            <person name="Tang P."/>
            <person name="Chiu C.-H."/>
            <person name="Lee Y.-S."/>
            <person name="Embley T.M."/>
            <person name="Coombs G.H."/>
            <person name="Mottram J.C."/>
            <person name="Tachezy J."/>
            <person name="Fraser-Liggett C.M."/>
            <person name="Johnson P.J."/>
        </authorList>
    </citation>
    <scope>NUCLEOTIDE SEQUENCE [LARGE SCALE GENOMIC DNA]</scope>
    <source>
        <strain evidence="5">G3</strain>
    </source>
</reference>
<dbReference type="PANTHER" id="PTHR20837">
    <property type="entry name" value="CENTROSOMAL PROTEIN-RELATED"/>
    <property type="match status" value="1"/>
</dbReference>
<dbReference type="PANTHER" id="PTHR20837:SF0">
    <property type="entry name" value="COILED-COIL AND C2 DOMAIN-CONTAINING PROTEIN 2A"/>
    <property type="match status" value="1"/>
</dbReference>
<dbReference type="Gene3D" id="3.10.620.30">
    <property type="match status" value="1"/>
</dbReference>
<dbReference type="InParanoid" id="A2ERP7"/>
<feature type="compositionally biased region" description="Acidic residues" evidence="2">
    <location>
        <begin position="1357"/>
        <end position="1374"/>
    </location>
</feature>
<dbReference type="Proteomes" id="UP000001542">
    <property type="component" value="Unassembled WGS sequence"/>
</dbReference>
<dbReference type="RefSeq" id="XP_001316922.1">
    <property type="nucleotide sequence ID" value="XM_001316887.1"/>
</dbReference>
<keyword evidence="1" id="KW-0175">Coiled coil</keyword>
<dbReference type="KEGG" id="tva:4762562"/>
<gene>
    <name evidence="5" type="ORF">TVAG_474970</name>
</gene>
<name>A2ERP7_TRIV3</name>
<feature type="compositionally biased region" description="Low complexity" evidence="2">
    <location>
        <begin position="1311"/>
        <end position="1325"/>
    </location>
</feature>
<dbReference type="SUPFAM" id="SSF49562">
    <property type="entry name" value="C2 domain (Calcium/lipid-binding domain, CaLB)"/>
    <property type="match status" value="1"/>
</dbReference>
<evidence type="ECO:0000256" key="2">
    <source>
        <dbReference type="SAM" id="MobiDB-lite"/>
    </source>
</evidence>
<reference evidence="5" key="1">
    <citation type="submission" date="2006-10" db="EMBL/GenBank/DDBJ databases">
        <authorList>
            <person name="Amadeo P."/>
            <person name="Zhao Q."/>
            <person name="Wortman J."/>
            <person name="Fraser-Liggett C."/>
            <person name="Carlton J."/>
        </authorList>
    </citation>
    <scope>NUCLEOTIDE SEQUENCE</scope>
    <source>
        <strain evidence="5">G3</strain>
    </source>
</reference>
<dbReference type="Pfam" id="PF15625">
    <property type="entry name" value="CC2D2AN-C2"/>
    <property type="match status" value="1"/>
</dbReference>
<dbReference type="VEuPathDB" id="TrichDB:TVAG_474970"/>
<dbReference type="VEuPathDB" id="TrichDB:TVAGG3_0344720"/>
<dbReference type="InterPro" id="IPR035892">
    <property type="entry name" value="C2_domain_sf"/>
</dbReference>
<feature type="compositionally biased region" description="Acidic residues" evidence="2">
    <location>
        <begin position="1297"/>
        <end position="1310"/>
    </location>
</feature>
<feature type="compositionally biased region" description="Pro residues" evidence="2">
    <location>
        <begin position="60"/>
        <end position="70"/>
    </location>
</feature>
<accession>A2ERP7</accession>
<feature type="region of interest" description="Disordered" evidence="2">
    <location>
        <begin position="1297"/>
        <end position="1374"/>
    </location>
</feature>
<keyword evidence="6" id="KW-1185">Reference proteome</keyword>
<dbReference type="GO" id="GO:0035869">
    <property type="term" value="C:ciliary transition zone"/>
    <property type="evidence" value="ECO:0000318"/>
    <property type="project" value="GO_Central"/>
</dbReference>
<dbReference type="InterPro" id="IPR028928">
    <property type="entry name" value="CC2D2AN-C2"/>
</dbReference>
<dbReference type="Pfam" id="PF24656">
    <property type="entry name" value="CEPT76_peptidase"/>
    <property type="match status" value="1"/>
</dbReference>
<evidence type="ECO:0000259" key="3">
    <source>
        <dbReference type="Pfam" id="PF15625"/>
    </source>
</evidence>
<dbReference type="GO" id="GO:1904491">
    <property type="term" value="P:protein localization to ciliary transition zone"/>
    <property type="evidence" value="ECO:0000318"/>
    <property type="project" value="GO_Central"/>
</dbReference>
<feature type="domain" description="CC2D2A N-terminal C2" evidence="3">
    <location>
        <begin position="461"/>
        <end position="581"/>
    </location>
</feature>
<dbReference type="InterPro" id="IPR052434">
    <property type="entry name" value="Tectonic-like_complex_comp"/>
</dbReference>
<evidence type="ECO:0000259" key="4">
    <source>
        <dbReference type="Pfam" id="PF24656"/>
    </source>
</evidence>
<evidence type="ECO:0000313" key="5">
    <source>
        <dbReference type="EMBL" id="EAY04699.1"/>
    </source>
</evidence>
<evidence type="ECO:0000256" key="1">
    <source>
        <dbReference type="SAM" id="Coils"/>
    </source>
</evidence>
<dbReference type="InterPro" id="IPR056290">
    <property type="entry name" value="CEPT76/DRC7_peptidase-like_dom"/>
</dbReference>
<feature type="coiled-coil region" evidence="1">
    <location>
        <begin position="355"/>
        <end position="382"/>
    </location>
</feature>
<sequence length="1374" mass="156513">MSTDENVIVRSEALLDRVRTQMSQGNIIAPNIKIEQTLPFVPQLDESMGISSAGGGAEPPLSPVKPPPGDPQTQTRYKQYFISGKIETETVITHEYYLHGSVPSSPGGMSTHPVSRYQTARSNNRLENPDEEIPDIDTEFVISKAQCYHLQKTPNDVAKNMYIKANQLPDKVQHKTPLPGGRDIAAEGYFVPNEPLVKKGNKTRLENRLLWDDPNGQYFFGADGNMRNDTPNVVEISPEFPIKAKKGDQLKEPEVKPEDQLEFNPAAVWGVQDVDVSRMIRIEIPKVTFLTHPLSTLEDLLDSRIRQLYDAIMRDADAPIAKYYKNRIKALRNEMARCDESPQGLAKERQLLEDILKFHEEKDKAEASLRQQREELVTTYKELQDYRRIVGYGIHSLGLKWQVRNFTAAEKEKQEQNFENHLGHRAEEIVRYAQLNGEEKQIDAVIEELRQNHAKLGLHLPGDPLWRPVLTENEDVTPLVNCPEKEKQRRQRLQAAKIYVRVKIGAETNITSLQVPLSRDFVALPDLAIEVEVTKVPENVICEIWETGYVRPRQIAVVNLATSVGMPVVDDVYEFTARPPSGKGRMTIGTVYARSFVMPCPQERILVKPPTSDEESKKQLAQDPSRFMSVPKLLEWADTHDPNDPYVSSMLAGVKAQRNQERVAGRFKLDPLQEQTLFSSFSPSTITQQIQQHIIRIQRQQIDEEMRRLKEEQMVTEEQKVDDQLTLANIIQEIEPPSGSSIWRAIKDFFRKSRPLHPVPEDGIPTNSLCEYSQLVIRVVRALNIPLRTQFGLGPDYDDAQHQLFVRICLDNDVRLTRIADNDWNELIRFNLVNEGEEIPSMNDVASKLIRIDLFDRVDFSQNLFEERFLGSLELPMTAVWSTGELTGRFPLNTPPIQLAYFSENASPIGLVASIAIKPRIADPPTANPYTSLESLEIRERANRFTTKLNKKSFDYPRQFRVMCARDDGLSVLLCRYIYSLNPPETIKTPLQAVRFVSSIPFVPDAQQYHTAGDVWLSCKEFLDSHSGDEEEHAILLCCFLKALGRDTYVIIGSDVLNGSACYVMIKHSDHIAIIDPVRGNFFDARETSCTLTSIGVVFNESNIWCNVQKAVTPWQVDWNLENKKNWIPFFDNKFQFTPLHEDANEQINYDKPNEEEAKNIQADIEANLRAAIEEDRGGEPTNWNNDIQKVIEKSLAMIIEKENGEQVVDMSEPLHFLEENLADYRVIGAPFAAPFTSVDRITDEVRAQGTFLTLADGVEFALSVKVLPLPHELYLAWVFLVAAVKCEGGNLNRVVDEEESYNEEEEQPNENEQSRSINNEQQQQQKEENKQNQNNEENKQQQNDEENKDSEKEDAIVVDEPADDEPPLSEDDI</sequence>
<proteinExistence type="predicted"/>
<feature type="region of interest" description="Disordered" evidence="2">
    <location>
        <begin position="46"/>
        <end position="73"/>
    </location>
</feature>
<dbReference type="SMR" id="A2ERP7"/>
<dbReference type="GO" id="GO:1905515">
    <property type="term" value="P:non-motile cilium assembly"/>
    <property type="evidence" value="ECO:0000318"/>
    <property type="project" value="GO_Central"/>
</dbReference>
<dbReference type="eggNOG" id="KOG3639">
    <property type="taxonomic scope" value="Eukaryota"/>
</dbReference>
<feature type="domain" description="CEP76/DRC7 peptidase-like" evidence="4">
    <location>
        <begin position="1014"/>
        <end position="1130"/>
    </location>
</feature>
<dbReference type="OrthoDB" id="2162143at2759"/>
<protein>
    <submittedName>
        <fullName evidence="5">Uncharacterized protein</fullName>
    </submittedName>
</protein>